<reference evidence="1 2" key="1">
    <citation type="journal article" date="2012" name="J. Bacteriol.">
        <title>Draft Genome Sequence of the Extremely Halophilic Archaeon Halogranum salarium B-1T.</title>
        <authorList>
            <person name="Kim K.K."/>
            <person name="Lee K.C."/>
            <person name="Lee J.S."/>
        </authorList>
    </citation>
    <scope>NUCLEOTIDE SEQUENCE [LARGE SCALE GENOMIC DNA]</scope>
    <source>
        <strain evidence="1 2">B-1</strain>
    </source>
</reference>
<comment type="caution">
    <text evidence="1">The sequence shown here is derived from an EMBL/GenBank/DDBJ whole genome shotgun (WGS) entry which is preliminary data.</text>
</comment>
<dbReference type="AlphaFoldDB" id="J2ZZS9"/>
<sequence>MNISIVSLPANPPDGWQSFSTERGSRYSAAQRVRFVNPNAGLAVAVTLDDDGPEYRVDRLCDGDWTPVVRKAPRDEALRYAHGFMRTTRTTN</sequence>
<organism evidence="1 2">
    <name type="scientific">Halogranum salarium B-1</name>
    <dbReference type="NCBI Taxonomy" id="1210908"/>
    <lineage>
        <taxon>Archaea</taxon>
        <taxon>Methanobacteriati</taxon>
        <taxon>Methanobacteriota</taxon>
        <taxon>Stenosarchaea group</taxon>
        <taxon>Halobacteria</taxon>
        <taxon>Halobacteriales</taxon>
        <taxon>Haloferacaceae</taxon>
    </lineage>
</organism>
<evidence type="ECO:0000313" key="1">
    <source>
        <dbReference type="EMBL" id="EJN58553.1"/>
    </source>
</evidence>
<protein>
    <submittedName>
        <fullName evidence="1">Uncharacterized protein</fullName>
    </submittedName>
</protein>
<accession>J2ZZS9</accession>
<dbReference type="RefSeq" id="WP_009375945.1">
    <property type="nucleotide sequence ID" value="NZ_ALJD01000008.1"/>
</dbReference>
<proteinExistence type="predicted"/>
<gene>
    <name evidence="1" type="ORF">HSB1_30310</name>
</gene>
<dbReference type="Proteomes" id="UP000007813">
    <property type="component" value="Unassembled WGS sequence"/>
</dbReference>
<evidence type="ECO:0000313" key="2">
    <source>
        <dbReference type="Proteomes" id="UP000007813"/>
    </source>
</evidence>
<name>J2ZZS9_9EURY</name>
<dbReference type="EMBL" id="ALJD01000008">
    <property type="protein sequence ID" value="EJN58553.1"/>
    <property type="molecule type" value="Genomic_DNA"/>
</dbReference>